<evidence type="ECO:0000256" key="1">
    <source>
        <dbReference type="ARBA" id="ARBA00003416"/>
    </source>
</evidence>
<dbReference type="AlphaFoldDB" id="A0A2A4X5R8"/>
<dbReference type="PANTHER" id="PTHR30563:SF0">
    <property type="entry name" value="DNA RECOMBINATION PROTEIN RMUC"/>
    <property type="match status" value="1"/>
</dbReference>
<name>A0A2A4X5R8_UNCAE</name>
<dbReference type="Pfam" id="PF02646">
    <property type="entry name" value="RmuC"/>
    <property type="match status" value="1"/>
</dbReference>
<evidence type="ECO:0000313" key="8">
    <source>
        <dbReference type="Proteomes" id="UP000218775"/>
    </source>
</evidence>
<evidence type="ECO:0000256" key="2">
    <source>
        <dbReference type="ARBA" id="ARBA00009840"/>
    </source>
</evidence>
<feature type="transmembrane region" description="Helical" evidence="6">
    <location>
        <begin position="6"/>
        <end position="26"/>
    </location>
</feature>
<reference evidence="8" key="1">
    <citation type="submission" date="2017-08" db="EMBL/GenBank/DDBJ databases">
        <title>A dynamic microbial community with high functional redundancy inhabits the cold, oxic subseafloor aquifer.</title>
        <authorList>
            <person name="Tully B.J."/>
            <person name="Wheat C.G."/>
            <person name="Glazer B.T."/>
            <person name="Huber J.A."/>
        </authorList>
    </citation>
    <scope>NUCLEOTIDE SEQUENCE [LARGE SCALE GENOMIC DNA]</scope>
</reference>
<proteinExistence type="inferred from homology"/>
<evidence type="ECO:0000313" key="7">
    <source>
        <dbReference type="EMBL" id="PCI77910.1"/>
    </source>
</evidence>
<organism evidence="7 8">
    <name type="scientific">Aerophobetes bacterium</name>
    <dbReference type="NCBI Taxonomy" id="2030807"/>
    <lineage>
        <taxon>Bacteria</taxon>
        <taxon>Candidatus Aerophobota</taxon>
    </lineage>
</organism>
<keyword evidence="6" id="KW-0472">Membrane</keyword>
<dbReference type="InterPro" id="IPR003798">
    <property type="entry name" value="DNA_recombination_RmuC"/>
</dbReference>
<keyword evidence="6" id="KW-0812">Transmembrane</keyword>
<dbReference type="GO" id="GO:0006310">
    <property type="term" value="P:DNA recombination"/>
    <property type="evidence" value="ECO:0007669"/>
    <property type="project" value="UniProtKB-KW"/>
</dbReference>
<dbReference type="Proteomes" id="UP000218775">
    <property type="component" value="Unassembled WGS sequence"/>
</dbReference>
<keyword evidence="4" id="KW-0233">DNA recombination</keyword>
<feature type="coiled-coil region" evidence="5">
    <location>
        <begin position="37"/>
        <end position="71"/>
    </location>
</feature>
<protein>
    <submittedName>
        <fullName evidence="7">DNA recombination protein RmuC</fullName>
    </submittedName>
</protein>
<comment type="function">
    <text evidence="1">Involved in DNA recombination.</text>
</comment>
<dbReference type="PANTHER" id="PTHR30563">
    <property type="entry name" value="DNA RECOMBINATION PROTEIN RMUC"/>
    <property type="match status" value="1"/>
</dbReference>
<keyword evidence="3 5" id="KW-0175">Coiled coil</keyword>
<gene>
    <name evidence="7" type="ORF">COB21_02320</name>
</gene>
<accession>A0A2A4X5R8</accession>
<comment type="similarity">
    <text evidence="2">Belongs to the RmuC family.</text>
</comment>
<evidence type="ECO:0000256" key="4">
    <source>
        <dbReference type="ARBA" id="ARBA00023172"/>
    </source>
</evidence>
<evidence type="ECO:0000256" key="3">
    <source>
        <dbReference type="ARBA" id="ARBA00023054"/>
    </source>
</evidence>
<dbReference type="EMBL" id="NVUK01000011">
    <property type="protein sequence ID" value="PCI77910.1"/>
    <property type="molecule type" value="Genomic_DNA"/>
</dbReference>
<evidence type="ECO:0000256" key="5">
    <source>
        <dbReference type="SAM" id="Coils"/>
    </source>
</evidence>
<comment type="caution">
    <text evidence="7">The sequence shown here is derived from an EMBL/GenBank/DDBJ whole genome shotgun (WGS) entry which is preliminary data.</text>
</comment>
<keyword evidence="6" id="KW-1133">Transmembrane helix</keyword>
<evidence type="ECO:0000256" key="6">
    <source>
        <dbReference type="SAM" id="Phobius"/>
    </source>
</evidence>
<sequence>MDSPGLSYWMFLFFVVLCSLGVFYSLRKQIVSSKQREDNFAQDFEKARERVARLQEEVVRLQAVLDMERQVAVERKKMAAEMEAKLKYNFESLSQKALAKSQSTFLELAKKSFAVEQEKASGNIAKEKQSIEHLVKPIEKSLKDLDQGMRHLEKERKADQASIKTLMQTMIDSEKELKQETSTLSRALKAPLTGGRWGEIQLKRVIELSGMLNRCDFYEQVSSSDGQYRPDVVILLPDNKKIIVDAKTSSSDYLEAMETDQDQVREEKFQKHSASVKRHIQSLGKKAYFDQFKNVPEFVVLFIPSDHFLTAALKYDPTLLEMGAKMGVILATPSTLIGMLRAIAYGWKQQVVYENTDKIRDLGEQLYKRLSDLSEHWARVGKALSQSVEAYNKSVGCLESRVIVSAKKFEELGISSEAKKLKSLQSVASMPRVPVLDQKS</sequence>